<evidence type="ECO:0000313" key="3">
    <source>
        <dbReference type="Proteomes" id="UP001501161"/>
    </source>
</evidence>
<evidence type="ECO:0000256" key="1">
    <source>
        <dbReference type="SAM" id="MobiDB-lite"/>
    </source>
</evidence>
<dbReference type="RefSeq" id="WP_231251513.1">
    <property type="nucleotide sequence ID" value="NZ_BAAAMQ010000012.1"/>
</dbReference>
<accession>A0ABN2XEC7</accession>
<feature type="region of interest" description="Disordered" evidence="1">
    <location>
        <begin position="385"/>
        <end position="420"/>
    </location>
</feature>
<reference evidence="2 3" key="1">
    <citation type="journal article" date="2019" name="Int. J. Syst. Evol. Microbiol.">
        <title>The Global Catalogue of Microorganisms (GCM) 10K type strain sequencing project: providing services to taxonomists for standard genome sequencing and annotation.</title>
        <authorList>
            <consortium name="The Broad Institute Genomics Platform"/>
            <consortium name="The Broad Institute Genome Sequencing Center for Infectious Disease"/>
            <person name="Wu L."/>
            <person name="Ma J."/>
        </authorList>
    </citation>
    <scope>NUCLEOTIDE SEQUENCE [LARGE SCALE GENOMIC DNA]</scope>
    <source>
        <strain evidence="2 3">JCM 13813</strain>
    </source>
</reference>
<gene>
    <name evidence="2" type="ORF">GCM10009726_24490</name>
</gene>
<comment type="caution">
    <text evidence="2">The sequence shown here is derived from an EMBL/GenBank/DDBJ whole genome shotgun (WGS) entry which is preliminary data.</text>
</comment>
<keyword evidence="3" id="KW-1185">Reference proteome</keyword>
<dbReference type="Proteomes" id="UP001501161">
    <property type="component" value="Unassembled WGS sequence"/>
</dbReference>
<sequence length="420" mass="46037">MFLNLAQAFESTAGNPQARYSVFLVHPLQLSRWLEEAWTSASNIPPVLPGAQKPFLGSDTIVEDLNLPTQPGAPPFLAASGIGSDPALVDQWTDTLGPQSVASSPGLIWHHLMYAYLVESTGVFEVVSELLRRLVNGEGLGQLTPEGTKWVRSTEELFYRDPPLYSIGGVVSELRPYQRINRRQAYWRLFGFDLPHPIPSGARGSAEAAAWKRGAGMTANSDFRSKWTELLRQVWMGLENRANASGANPTDPSYVALLCEALQDMMNNRRRGGLMAREEFAYVTALSWFDLTLEANTPIVVDLKAEGSSPDERLSRLAERVGMKPAARTRELLLLAQPASALLRAIEVGLFSTSAQAETLFTGNTSLTNDMNRLINLWQSATGDRVKERPAATRAATVPSQPLRIPKPAESEPASNGVPR</sequence>
<dbReference type="EMBL" id="BAAAMQ010000012">
    <property type="protein sequence ID" value="GAA2109546.1"/>
    <property type="molecule type" value="Genomic_DNA"/>
</dbReference>
<evidence type="ECO:0000313" key="2">
    <source>
        <dbReference type="EMBL" id="GAA2109546.1"/>
    </source>
</evidence>
<organism evidence="2 3">
    <name type="scientific">Nocardioides furvisabuli</name>
    <dbReference type="NCBI Taxonomy" id="375542"/>
    <lineage>
        <taxon>Bacteria</taxon>
        <taxon>Bacillati</taxon>
        <taxon>Actinomycetota</taxon>
        <taxon>Actinomycetes</taxon>
        <taxon>Propionibacteriales</taxon>
        <taxon>Nocardioidaceae</taxon>
        <taxon>Nocardioides</taxon>
    </lineage>
</organism>
<protein>
    <submittedName>
        <fullName evidence="2">Uncharacterized protein</fullName>
    </submittedName>
</protein>
<name>A0ABN2XEC7_9ACTN</name>
<proteinExistence type="predicted"/>